<sequence length="307" mass="34936">MSISSIERYYCNHLGGCDCGKPNNWISLEDQPESKRLEWVVGFYALSMAIMAVSPLSLDLIGKKPFMTLDQFLAIHGFEIITALSLALFAGWRFVKDSDYCPLIVSSFTALFCFGSFAYTCCELDKNQTGEHILSICLMMDAIASAVFFALYVFCRFQYVSKLLYLFNNNYVHYYALYSDSGDRPSKKFLMCNSPLAEFVYPDWGRILANAHSIALMKERDALYSIKILLSVTFFVFHESHLKVYMDYLYNGEEKGLVLLPKIGNGMLLPKLDFSVFQKNQGGILATKQNAVVKRLIDELNNLDEYS</sequence>
<feature type="transmembrane region" description="Helical" evidence="1">
    <location>
        <begin position="100"/>
        <end position="121"/>
    </location>
</feature>
<reference evidence="2 3" key="1">
    <citation type="submission" date="2018-01" db="EMBL/GenBank/DDBJ databases">
        <title>Whole genome sequencing of Histamine producing bacteria.</title>
        <authorList>
            <person name="Butler K."/>
        </authorList>
    </citation>
    <scope>NUCLEOTIDE SEQUENCE [LARGE SCALE GENOMIC DNA]</scope>
    <source>
        <strain evidence="2 3">FS-7.2</strain>
    </source>
</reference>
<proteinExistence type="predicted"/>
<feature type="transmembrane region" description="Helical" evidence="1">
    <location>
        <begin position="39"/>
        <end position="61"/>
    </location>
</feature>
<feature type="transmembrane region" description="Helical" evidence="1">
    <location>
        <begin position="133"/>
        <end position="154"/>
    </location>
</feature>
<keyword evidence="1" id="KW-1133">Transmembrane helix</keyword>
<evidence type="ECO:0000256" key="1">
    <source>
        <dbReference type="SAM" id="Phobius"/>
    </source>
</evidence>
<accession>A0A2T3KMK1</accession>
<dbReference type="AlphaFoldDB" id="A0A2T3KMK1"/>
<organism evidence="2 3">
    <name type="scientific">Photobacterium kishitanii</name>
    <dbReference type="NCBI Taxonomy" id="318456"/>
    <lineage>
        <taxon>Bacteria</taxon>
        <taxon>Pseudomonadati</taxon>
        <taxon>Pseudomonadota</taxon>
        <taxon>Gammaproteobacteria</taxon>
        <taxon>Vibrionales</taxon>
        <taxon>Vibrionaceae</taxon>
        <taxon>Photobacterium</taxon>
    </lineage>
</organism>
<keyword evidence="1" id="KW-0812">Transmembrane</keyword>
<name>A0A2T3KMK1_9GAMM</name>
<protein>
    <submittedName>
        <fullName evidence="2">Uncharacterized protein</fullName>
    </submittedName>
</protein>
<feature type="transmembrane region" description="Helical" evidence="1">
    <location>
        <begin position="73"/>
        <end position="94"/>
    </location>
</feature>
<keyword evidence="1" id="KW-0472">Membrane</keyword>
<dbReference type="EMBL" id="PYNF01000002">
    <property type="protein sequence ID" value="PSV01029.1"/>
    <property type="molecule type" value="Genomic_DNA"/>
</dbReference>
<evidence type="ECO:0000313" key="3">
    <source>
        <dbReference type="Proteomes" id="UP000241426"/>
    </source>
</evidence>
<gene>
    <name evidence="2" type="ORF">C9J27_03095</name>
</gene>
<dbReference type="RefSeq" id="WP_107288757.1">
    <property type="nucleotide sequence ID" value="NZ_PYNF01000002.1"/>
</dbReference>
<dbReference type="Proteomes" id="UP000241426">
    <property type="component" value="Unassembled WGS sequence"/>
</dbReference>
<comment type="caution">
    <text evidence="2">The sequence shown here is derived from an EMBL/GenBank/DDBJ whole genome shotgun (WGS) entry which is preliminary data.</text>
</comment>
<evidence type="ECO:0000313" key="2">
    <source>
        <dbReference type="EMBL" id="PSV01029.1"/>
    </source>
</evidence>